<feature type="domain" description="Major facilitator superfamily (MFS) profile" evidence="5">
    <location>
        <begin position="259"/>
        <end position="458"/>
    </location>
</feature>
<feature type="transmembrane region" description="Helical" evidence="4">
    <location>
        <begin position="156"/>
        <end position="177"/>
    </location>
</feature>
<gene>
    <name evidence="6" type="ORF">GQ43DRAFT_468439</name>
</gene>
<dbReference type="InterPro" id="IPR036259">
    <property type="entry name" value="MFS_trans_sf"/>
</dbReference>
<proteinExistence type="inferred from homology"/>
<evidence type="ECO:0000259" key="5">
    <source>
        <dbReference type="PROSITE" id="PS50850"/>
    </source>
</evidence>
<organism evidence="6 7">
    <name type="scientific">Delitschia confertaspora ATCC 74209</name>
    <dbReference type="NCBI Taxonomy" id="1513339"/>
    <lineage>
        <taxon>Eukaryota</taxon>
        <taxon>Fungi</taxon>
        <taxon>Dikarya</taxon>
        <taxon>Ascomycota</taxon>
        <taxon>Pezizomycotina</taxon>
        <taxon>Dothideomycetes</taxon>
        <taxon>Pleosporomycetidae</taxon>
        <taxon>Pleosporales</taxon>
        <taxon>Delitschiaceae</taxon>
        <taxon>Delitschia</taxon>
    </lineage>
</organism>
<feature type="transmembrane region" description="Helical" evidence="4">
    <location>
        <begin position="327"/>
        <end position="347"/>
    </location>
</feature>
<dbReference type="InterPro" id="IPR011701">
    <property type="entry name" value="MFS"/>
</dbReference>
<dbReference type="PROSITE" id="PS50850">
    <property type="entry name" value="MFS"/>
    <property type="match status" value="1"/>
</dbReference>
<feature type="transmembrane region" description="Helical" evidence="4">
    <location>
        <begin position="96"/>
        <end position="118"/>
    </location>
</feature>
<name>A0A9P4JTR5_9PLEO</name>
<dbReference type="GO" id="GO:0016020">
    <property type="term" value="C:membrane"/>
    <property type="evidence" value="ECO:0007669"/>
    <property type="project" value="UniProtKB-SubCell"/>
</dbReference>
<feature type="transmembrane region" description="Helical" evidence="4">
    <location>
        <begin position="124"/>
        <end position="144"/>
    </location>
</feature>
<dbReference type="Gene3D" id="1.20.1250.20">
    <property type="entry name" value="MFS general substrate transporter like domains"/>
    <property type="match status" value="2"/>
</dbReference>
<protein>
    <submittedName>
        <fullName evidence="6">MFS general substrate transporter</fullName>
    </submittedName>
</protein>
<dbReference type="EMBL" id="ML993861">
    <property type="protein sequence ID" value="KAF2205157.1"/>
    <property type="molecule type" value="Genomic_DNA"/>
</dbReference>
<dbReference type="InterPro" id="IPR050327">
    <property type="entry name" value="Proton-linked_MCT"/>
</dbReference>
<feature type="transmembrane region" description="Helical" evidence="4">
    <location>
        <begin position="215"/>
        <end position="238"/>
    </location>
</feature>
<keyword evidence="4" id="KW-0472">Membrane</keyword>
<keyword evidence="4" id="KW-0812">Transmembrane</keyword>
<dbReference type="OrthoDB" id="5667at2759"/>
<dbReference type="GO" id="GO:0022857">
    <property type="term" value="F:transmembrane transporter activity"/>
    <property type="evidence" value="ECO:0007669"/>
    <property type="project" value="InterPro"/>
</dbReference>
<feature type="transmembrane region" description="Helical" evidence="4">
    <location>
        <begin position="183"/>
        <end position="203"/>
    </location>
</feature>
<evidence type="ECO:0000256" key="3">
    <source>
        <dbReference type="SAM" id="MobiDB-lite"/>
    </source>
</evidence>
<dbReference type="PANTHER" id="PTHR11360:SF234">
    <property type="entry name" value="MFS-TYPE TRANSPORTER DBAD-RELATED"/>
    <property type="match status" value="1"/>
</dbReference>
<comment type="similarity">
    <text evidence="2">Belongs to the major facilitator superfamily. Monocarboxylate porter (TC 2.A.1.13) family.</text>
</comment>
<comment type="subcellular location">
    <subcellularLocation>
        <location evidence="1">Membrane</location>
        <topology evidence="1">Multi-pass membrane protein</topology>
    </subcellularLocation>
</comment>
<dbReference type="Proteomes" id="UP000799536">
    <property type="component" value="Unassembled WGS sequence"/>
</dbReference>
<sequence length="458" mass="48622">METPPARKSPTLQSFTDEEGGIQSNAHATQPNAEEKTSSADESVAYRPPNGGIKAWCCVGGAFLLQFSSFGYVNACGIFQYHYSTMLLQHKSSSSLAWITTLQLFLLFSCGPVVGRLLDIYGAHWITIPFSLLAIFSLCMLSLCTKYWQILLAQGVGFGIASSGLALPALVLANQWFSTRRGLATGIVASGSGLGGVIFPFMVPRLIDSAGFVGAVRWTALMQGVLLVIANLLIRTPFQKKTGSQKYVGLDWAALESLPWLFFVLGAFFVTWGLFAPFNYLPSMSAQSGLSPTLSQYTNAIANAGSMLGRIIPGIIADRFLGHFNTMMLATLISGILVLAFWIPLVASPSIAGIYIFALMYGFASGGFVSLGPPCVALLCKGDMSRMGVRFGTFCLAIALGVLVGLPIEGAIRDKGAAENGAGGWVGLIIFAGVVLCAGGVFMGITRGLVGGWGWKRV</sequence>
<feature type="transmembrane region" description="Helical" evidence="4">
    <location>
        <begin position="353"/>
        <end position="379"/>
    </location>
</feature>
<dbReference type="SUPFAM" id="SSF103473">
    <property type="entry name" value="MFS general substrate transporter"/>
    <property type="match status" value="1"/>
</dbReference>
<evidence type="ECO:0000256" key="4">
    <source>
        <dbReference type="SAM" id="Phobius"/>
    </source>
</evidence>
<reference evidence="6" key="1">
    <citation type="journal article" date="2020" name="Stud. Mycol.">
        <title>101 Dothideomycetes genomes: a test case for predicting lifestyles and emergence of pathogens.</title>
        <authorList>
            <person name="Haridas S."/>
            <person name="Albert R."/>
            <person name="Binder M."/>
            <person name="Bloem J."/>
            <person name="Labutti K."/>
            <person name="Salamov A."/>
            <person name="Andreopoulos B."/>
            <person name="Baker S."/>
            <person name="Barry K."/>
            <person name="Bills G."/>
            <person name="Bluhm B."/>
            <person name="Cannon C."/>
            <person name="Castanera R."/>
            <person name="Culley D."/>
            <person name="Daum C."/>
            <person name="Ezra D."/>
            <person name="Gonzalez J."/>
            <person name="Henrissat B."/>
            <person name="Kuo A."/>
            <person name="Liang C."/>
            <person name="Lipzen A."/>
            <person name="Lutzoni F."/>
            <person name="Magnuson J."/>
            <person name="Mondo S."/>
            <person name="Nolan M."/>
            <person name="Ohm R."/>
            <person name="Pangilinan J."/>
            <person name="Park H.-J."/>
            <person name="Ramirez L."/>
            <person name="Alfaro M."/>
            <person name="Sun H."/>
            <person name="Tritt A."/>
            <person name="Yoshinaga Y."/>
            <person name="Zwiers L.-H."/>
            <person name="Turgeon B."/>
            <person name="Goodwin S."/>
            <person name="Spatafora J."/>
            <person name="Crous P."/>
            <person name="Grigoriev I."/>
        </authorList>
    </citation>
    <scope>NUCLEOTIDE SEQUENCE</scope>
    <source>
        <strain evidence="6">ATCC 74209</strain>
    </source>
</reference>
<dbReference type="PANTHER" id="PTHR11360">
    <property type="entry name" value="MONOCARBOXYLATE TRANSPORTER"/>
    <property type="match status" value="1"/>
</dbReference>
<dbReference type="InterPro" id="IPR020846">
    <property type="entry name" value="MFS_dom"/>
</dbReference>
<dbReference type="Pfam" id="PF07690">
    <property type="entry name" value="MFS_1"/>
    <property type="match status" value="1"/>
</dbReference>
<evidence type="ECO:0000256" key="1">
    <source>
        <dbReference type="ARBA" id="ARBA00004141"/>
    </source>
</evidence>
<dbReference type="AlphaFoldDB" id="A0A9P4JTR5"/>
<feature type="compositionally biased region" description="Polar residues" evidence="3">
    <location>
        <begin position="22"/>
        <end position="32"/>
    </location>
</feature>
<feature type="transmembrane region" description="Helical" evidence="4">
    <location>
        <begin position="391"/>
        <end position="412"/>
    </location>
</feature>
<accession>A0A9P4JTR5</accession>
<feature type="transmembrane region" description="Helical" evidence="4">
    <location>
        <begin position="258"/>
        <end position="281"/>
    </location>
</feature>
<keyword evidence="4" id="KW-1133">Transmembrane helix</keyword>
<keyword evidence="7" id="KW-1185">Reference proteome</keyword>
<feature type="transmembrane region" description="Helical" evidence="4">
    <location>
        <begin position="424"/>
        <end position="450"/>
    </location>
</feature>
<feature type="region of interest" description="Disordered" evidence="3">
    <location>
        <begin position="1"/>
        <end position="43"/>
    </location>
</feature>
<comment type="caution">
    <text evidence="6">The sequence shown here is derived from an EMBL/GenBank/DDBJ whole genome shotgun (WGS) entry which is preliminary data.</text>
</comment>
<evidence type="ECO:0000256" key="2">
    <source>
        <dbReference type="ARBA" id="ARBA00006727"/>
    </source>
</evidence>
<evidence type="ECO:0000313" key="6">
    <source>
        <dbReference type="EMBL" id="KAF2205157.1"/>
    </source>
</evidence>
<feature type="transmembrane region" description="Helical" evidence="4">
    <location>
        <begin position="53"/>
        <end position="75"/>
    </location>
</feature>
<evidence type="ECO:0000313" key="7">
    <source>
        <dbReference type="Proteomes" id="UP000799536"/>
    </source>
</evidence>